<dbReference type="EMBL" id="CATQJL010000316">
    <property type="protein sequence ID" value="CAJ0606495.1"/>
    <property type="molecule type" value="Genomic_DNA"/>
</dbReference>
<evidence type="ECO:0000256" key="1">
    <source>
        <dbReference type="SAM" id="MobiDB-lite"/>
    </source>
</evidence>
<dbReference type="Pfam" id="PF15335">
    <property type="entry name" value="CAAP1"/>
    <property type="match status" value="1"/>
</dbReference>
<keyword evidence="3" id="KW-1185">Reference proteome</keyword>
<evidence type="ECO:0000313" key="3">
    <source>
        <dbReference type="Proteomes" id="UP001176961"/>
    </source>
</evidence>
<name>A0AA36HA15_CYLNA</name>
<feature type="compositionally biased region" description="Basic residues" evidence="1">
    <location>
        <begin position="1"/>
        <end position="13"/>
    </location>
</feature>
<evidence type="ECO:0000313" key="2">
    <source>
        <dbReference type="EMBL" id="CAJ0606495.1"/>
    </source>
</evidence>
<feature type="region of interest" description="Disordered" evidence="1">
    <location>
        <begin position="97"/>
        <end position="186"/>
    </location>
</feature>
<proteinExistence type="predicted"/>
<reference evidence="2" key="1">
    <citation type="submission" date="2023-07" db="EMBL/GenBank/DDBJ databases">
        <authorList>
            <consortium name="CYATHOMIX"/>
        </authorList>
    </citation>
    <scope>NUCLEOTIDE SEQUENCE</scope>
    <source>
        <strain evidence="2">N/A</strain>
    </source>
</reference>
<dbReference type="Proteomes" id="UP001176961">
    <property type="component" value="Unassembled WGS sequence"/>
</dbReference>
<comment type="caution">
    <text evidence="2">The sequence shown here is derived from an EMBL/GenBank/DDBJ whole genome shotgun (WGS) entry which is preliminary data.</text>
</comment>
<dbReference type="GO" id="GO:0042981">
    <property type="term" value="P:regulation of apoptotic process"/>
    <property type="evidence" value="ECO:0007669"/>
    <property type="project" value="InterPro"/>
</dbReference>
<sequence>MSRKKVRSSRGKRSSSNAKKSPPRSPLPDDVDIFTPLSSLISDHEKLASTAVAFVGWHDVMSMLPPCLQGRSREDVILLVSDELDGMSKRRVLQILQGEDGLASSSSSTSESEDDKSEMYAESAQSSAESEVHSDRSSALCEKADVSTPPFSRSEASESGSERESFSDVELIEGLDADSSNLPDVN</sequence>
<feature type="region of interest" description="Disordered" evidence="1">
    <location>
        <begin position="1"/>
        <end position="31"/>
    </location>
</feature>
<organism evidence="2 3">
    <name type="scientific">Cylicocyclus nassatus</name>
    <name type="common">Nematode worm</name>
    <dbReference type="NCBI Taxonomy" id="53992"/>
    <lineage>
        <taxon>Eukaryota</taxon>
        <taxon>Metazoa</taxon>
        <taxon>Ecdysozoa</taxon>
        <taxon>Nematoda</taxon>
        <taxon>Chromadorea</taxon>
        <taxon>Rhabditida</taxon>
        <taxon>Rhabditina</taxon>
        <taxon>Rhabditomorpha</taxon>
        <taxon>Strongyloidea</taxon>
        <taxon>Strongylidae</taxon>
        <taxon>Cylicocyclus</taxon>
    </lineage>
</organism>
<dbReference type="PANTHER" id="PTHR14740">
    <property type="entry name" value="CASPASE ACTIVITY AND APOPTOSIS INHIBITOR 1"/>
    <property type="match status" value="1"/>
</dbReference>
<dbReference type="AlphaFoldDB" id="A0AA36HA15"/>
<accession>A0AA36HA15</accession>
<dbReference type="InterPro" id="IPR038991">
    <property type="entry name" value="CAAP1"/>
</dbReference>
<protein>
    <submittedName>
        <fullName evidence="2">Uncharacterized protein</fullName>
    </submittedName>
</protein>
<feature type="compositionally biased region" description="Low complexity" evidence="1">
    <location>
        <begin position="120"/>
        <end position="129"/>
    </location>
</feature>
<gene>
    <name evidence="2" type="ORF">CYNAS_LOCUS18478</name>
</gene>
<dbReference type="PANTHER" id="PTHR14740:SF3">
    <property type="entry name" value="CASPASE ACTIVITY AND APOPTOSIS INHIBITOR 1"/>
    <property type="match status" value="1"/>
</dbReference>